<feature type="compositionally biased region" description="Basic and acidic residues" evidence="1">
    <location>
        <begin position="8"/>
        <end position="20"/>
    </location>
</feature>
<protein>
    <submittedName>
        <fullName evidence="2">Uncharacterized protein</fullName>
    </submittedName>
</protein>
<keyword evidence="3" id="KW-1185">Reference proteome</keyword>
<evidence type="ECO:0000313" key="3">
    <source>
        <dbReference type="Proteomes" id="UP000821853"/>
    </source>
</evidence>
<proteinExistence type="predicted"/>
<name>A0A9J6HA83_HAELO</name>
<gene>
    <name evidence="2" type="ORF">HPB48_025381</name>
</gene>
<accession>A0A9J6HA83</accession>
<dbReference type="EMBL" id="JABSTR010001227">
    <property type="protein sequence ID" value="KAH9383661.1"/>
    <property type="molecule type" value="Genomic_DNA"/>
</dbReference>
<evidence type="ECO:0000256" key="1">
    <source>
        <dbReference type="SAM" id="MobiDB-lite"/>
    </source>
</evidence>
<dbReference type="OrthoDB" id="10072079at2759"/>
<evidence type="ECO:0000313" key="2">
    <source>
        <dbReference type="EMBL" id="KAH9383661.1"/>
    </source>
</evidence>
<feature type="region of interest" description="Disordered" evidence="1">
    <location>
        <begin position="1"/>
        <end position="20"/>
    </location>
</feature>
<sequence>MHFVSTVTEKDSGPQKHLEASTKSFRRLRRYCQTSLVKRHDSVALSEKHVLRYFAHLKSSWTPSMTKRPPHIASISESFRSTFFLCLADSETFLGLIYHLSLHLQSQDTDMTVTLEQVVMVLTKFEEIGANVEAEIHKRSD</sequence>
<organism evidence="2 3">
    <name type="scientific">Haemaphysalis longicornis</name>
    <name type="common">Bush tick</name>
    <dbReference type="NCBI Taxonomy" id="44386"/>
    <lineage>
        <taxon>Eukaryota</taxon>
        <taxon>Metazoa</taxon>
        <taxon>Ecdysozoa</taxon>
        <taxon>Arthropoda</taxon>
        <taxon>Chelicerata</taxon>
        <taxon>Arachnida</taxon>
        <taxon>Acari</taxon>
        <taxon>Parasitiformes</taxon>
        <taxon>Ixodida</taxon>
        <taxon>Ixodoidea</taxon>
        <taxon>Ixodidae</taxon>
        <taxon>Haemaphysalinae</taxon>
        <taxon>Haemaphysalis</taxon>
    </lineage>
</organism>
<dbReference type="VEuPathDB" id="VectorBase:HLOH_057956"/>
<dbReference type="AlphaFoldDB" id="A0A9J6HA83"/>
<comment type="caution">
    <text evidence="2">The sequence shown here is derived from an EMBL/GenBank/DDBJ whole genome shotgun (WGS) entry which is preliminary data.</text>
</comment>
<dbReference type="Proteomes" id="UP000821853">
    <property type="component" value="Unassembled WGS sequence"/>
</dbReference>
<reference evidence="2 3" key="1">
    <citation type="journal article" date="2020" name="Cell">
        <title>Large-Scale Comparative Analyses of Tick Genomes Elucidate Their Genetic Diversity and Vector Capacities.</title>
        <authorList>
            <consortium name="Tick Genome and Microbiome Consortium (TIGMIC)"/>
            <person name="Jia N."/>
            <person name="Wang J."/>
            <person name="Shi W."/>
            <person name="Du L."/>
            <person name="Sun Y."/>
            <person name="Zhan W."/>
            <person name="Jiang J.F."/>
            <person name="Wang Q."/>
            <person name="Zhang B."/>
            <person name="Ji P."/>
            <person name="Bell-Sakyi L."/>
            <person name="Cui X.M."/>
            <person name="Yuan T.T."/>
            <person name="Jiang B.G."/>
            <person name="Yang W.F."/>
            <person name="Lam T.T."/>
            <person name="Chang Q.C."/>
            <person name="Ding S.J."/>
            <person name="Wang X.J."/>
            <person name="Zhu J.G."/>
            <person name="Ruan X.D."/>
            <person name="Zhao L."/>
            <person name="Wei J.T."/>
            <person name="Ye R.Z."/>
            <person name="Que T.C."/>
            <person name="Du C.H."/>
            <person name="Zhou Y.H."/>
            <person name="Cheng J.X."/>
            <person name="Dai P.F."/>
            <person name="Guo W.B."/>
            <person name="Han X.H."/>
            <person name="Huang E.J."/>
            <person name="Li L.F."/>
            <person name="Wei W."/>
            <person name="Gao Y.C."/>
            <person name="Liu J.Z."/>
            <person name="Shao H.Z."/>
            <person name="Wang X."/>
            <person name="Wang C.C."/>
            <person name="Yang T.C."/>
            <person name="Huo Q.B."/>
            <person name="Li W."/>
            <person name="Chen H.Y."/>
            <person name="Chen S.E."/>
            <person name="Zhou L.G."/>
            <person name="Ni X.B."/>
            <person name="Tian J.H."/>
            <person name="Sheng Y."/>
            <person name="Liu T."/>
            <person name="Pan Y.S."/>
            <person name="Xia L.Y."/>
            <person name="Li J."/>
            <person name="Zhao F."/>
            <person name="Cao W.C."/>
        </authorList>
    </citation>
    <scope>NUCLEOTIDE SEQUENCE [LARGE SCALE GENOMIC DNA]</scope>
    <source>
        <strain evidence="2">HaeL-2018</strain>
    </source>
</reference>